<accession>A0ABS8YYJ3</accession>
<proteinExistence type="inferred from homology"/>
<dbReference type="CDD" id="cd03429">
    <property type="entry name" value="NUDIX_NADH_pyrophosphatase_Nudt13"/>
    <property type="match status" value="1"/>
</dbReference>
<evidence type="ECO:0000256" key="3">
    <source>
        <dbReference type="ARBA" id="ARBA00009595"/>
    </source>
</evidence>
<evidence type="ECO:0000256" key="1">
    <source>
        <dbReference type="ARBA" id="ARBA00001946"/>
    </source>
</evidence>
<dbReference type="PROSITE" id="PS00893">
    <property type="entry name" value="NUDIX_BOX"/>
    <property type="match status" value="1"/>
</dbReference>
<keyword evidence="5" id="KW-0479">Metal-binding</keyword>
<keyword evidence="7" id="KW-0460">Magnesium</keyword>
<comment type="catalytic activity">
    <reaction evidence="9">
        <text>a 5'-end NAD(+)-phospho-ribonucleoside in mRNA + H2O = a 5'-end phospho-adenosine-phospho-ribonucleoside in mRNA + beta-nicotinamide D-ribonucleotide + 2 H(+)</text>
        <dbReference type="Rhea" id="RHEA:60876"/>
        <dbReference type="Rhea" id="RHEA-COMP:15698"/>
        <dbReference type="Rhea" id="RHEA-COMP:15719"/>
        <dbReference type="ChEBI" id="CHEBI:14649"/>
        <dbReference type="ChEBI" id="CHEBI:15377"/>
        <dbReference type="ChEBI" id="CHEBI:15378"/>
        <dbReference type="ChEBI" id="CHEBI:144029"/>
        <dbReference type="ChEBI" id="CHEBI:144051"/>
    </reaction>
    <physiologicalReaction direction="left-to-right" evidence="9">
        <dbReference type="Rhea" id="RHEA:60877"/>
    </physiologicalReaction>
</comment>
<evidence type="ECO:0000259" key="10">
    <source>
        <dbReference type="PROSITE" id="PS51462"/>
    </source>
</evidence>
<dbReference type="RefSeq" id="WP_233676664.1">
    <property type="nucleotide sequence ID" value="NZ_JAJUOS010000006.1"/>
</dbReference>
<dbReference type="EC" id="3.6.1.22" evidence="4"/>
<comment type="caution">
    <text evidence="11">The sequence shown here is derived from an EMBL/GenBank/DDBJ whole genome shotgun (WGS) entry which is preliminary data.</text>
</comment>
<evidence type="ECO:0000256" key="9">
    <source>
        <dbReference type="ARBA" id="ARBA00023679"/>
    </source>
</evidence>
<dbReference type="NCBIfam" id="NF001299">
    <property type="entry name" value="PRK00241.1"/>
    <property type="match status" value="1"/>
</dbReference>
<dbReference type="InterPro" id="IPR015376">
    <property type="entry name" value="Znr_NADH_PPase"/>
</dbReference>
<dbReference type="Pfam" id="PF00293">
    <property type="entry name" value="NUDIX"/>
    <property type="match status" value="1"/>
</dbReference>
<dbReference type="Proteomes" id="UP001521181">
    <property type="component" value="Unassembled WGS sequence"/>
</dbReference>
<dbReference type="SUPFAM" id="SSF55811">
    <property type="entry name" value="Nudix"/>
    <property type="match status" value="1"/>
</dbReference>
<dbReference type="Pfam" id="PF09296">
    <property type="entry name" value="NUDIX-like"/>
    <property type="match status" value="1"/>
</dbReference>
<evidence type="ECO:0000256" key="6">
    <source>
        <dbReference type="ARBA" id="ARBA00022801"/>
    </source>
</evidence>
<dbReference type="PROSITE" id="PS51462">
    <property type="entry name" value="NUDIX"/>
    <property type="match status" value="1"/>
</dbReference>
<evidence type="ECO:0000256" key="5">
    <source>
        <dbReference type="ARBA" id="ARBA00022723"/>
    </source>
</evidence>
<comment type="cofactor">
    <cofactor evidence="1">
        <name>Mg(2+)</name>
        <dbReference type="ChEBI" id="CHEBI:18420"/>
    </cofactor>
</comment>
<evidence type="ECO:0000256" key="4">
    <source>
        <dbReference type="ARBA" id="ARBA00012381"/>
    </source>
</evidence>
<dbReference type="InterPro" id="IPR015375">
    <property type="entry name" value="NADH_PPase-like_N"/>
</dbReference>
<comment type="similarity">
    <text evidence="3">Belongs to the Nudix hydrolase family. NudC subfamily.</text>
</comment>
<feature type="domain" description="Nudix hydrolase" evidence="10">
    <location>
        <begin position="205"/>
        <end position="331"/>
    </location>
</feature>
<name>A0ABS8YYJ3_9RHOB</name>
<keyword evidence="12" id="KW-1185">Reference proteome</keyword>
<evidence type="ECO:0000256" key="2">
    <source>
        <dbReference type="ARBA" id="ARBA00001947"/>
    </source>
</evidence>
<gene>
    <name evidence="11" type="primary">nudC</name>
    <name evidence="11" type="ORF">LZA78_09340</name>
</gene>
<dbReference type="PANTHER" id="PTHR42904">
    <property type="entry name" value="NUDIX HYDROLASE, NUDC SUBFAMILY"/>
    <property type="match status" value="1"/>
</dbReference>
<evidence type="ECO:0000256" key="8">
    <source>
        <dbReference type="ARBA" id="ARBA00023027"/>
    </source>
</evidence>
<dbReference type="GO" id="GO:0016787">
    <property type="term" value="F:hydrolase activity"/>
    <property type="evidence" value="ECO:0007669"/>
    <property type="project" value="UniProtKB-KW"/>
</dbReference>
<dbReference type="Gene3D" id="3.90.79.10">
    <property type="entry name" value="Nucleoside Triphosphate Pyrophosphohydrolase"/>
    <property type="match status" value="1"/>
</dbReference>
<protein>
    <recommendedName>
        <fullName evidence="4">NAD(+) diphosphatase</fullName>
        <ecNumber evidence="4">3.6.1.22</ecNumber>
    </recommendedName>
</protein>
<organism evidence="11 12">
    <name type="scientific">Rhodobacter flavimaris</name>
    <dbReference type="NCBI Taxonomy" id="2907145"/>
    <lineage>
        <taxon>Bacteria</taxon>
        <taxon>Pseudomonadati</taxon>
        <taxon>Pseudomonadota</taxon>
        <taxon>Alphaproteobacteria</taxon>
        <taxon>Rhodobacterales</taxon>
        <taxon>Rhodobacter group</taxon>
        <taxon>Rhodobacter</taxon>
    </lineage>
</organism>
<sequence length="343" mass="36672">MSAFTTAGHAPTAALAEALERDGLAFAGSGLERAAHLRGDAAFLAKALADPATLILPFWRGRPLFAAEHAPATAAGRGLAPIAPGHRLLAAGGEGPIFLGLCEGVAIFAKDVSGWVPDGPMPDPAAFFDASEQRHPELPEGTFFAELRGQLMALDPRAAELAATARAILSWHGSHRFCSCCGEASQPEQAGWQRRCATCRAQHFPRTDPVVIMLVTRGNRVLLGRSHPWPEGMYSCLAGFMEPGEPLEAAVRREVAEETGVQVGAVSFVASQPWPFPTSLMLGCRAEAVSEAITIDPIEIEDALWITRERLAAIFAGLDPEIRAPRKGAIAGWLLRHWLADRL</sequence>
<dbReference type="Pfam" id="PF09297">
    <property type="entry name" value="Zn_ribbon_NUD"/>
    <property type="match status" value="1"/>
</dbReference>
<comment type="cofactor">
    <cofactor evidence="2">
        <name>Zn(2+)</name>
        <dbReference type="ChEBI" id="CHEBI:29105"/>
    </cofactor>
</comment>
<dbReference type="InterPro" id="IPR000086">
    <property type="entry name" value="NUDIX_hydrolase_dom"/>
</dbReference>
<evidence type="ECO:0000313" key="12">
    <source>
        <dbReference type="Proteomes" id="UP001521181"/>
    </source>
</evidence>
<dbReference type="EMBL" id="JAJUOS010000006">
    <property type="protein sequence ID" value="MCE5973682.1"/>
    <property type="molecule type" value="Genomic_DNA"/>
</dbReference>
<dbReference type="InterPro" id="IPR050241">
    <property type="entry name" value="NAD-cap_RNA_hydrolase_NudC"/>
</dbReference>
<reference evidence="11 12" key="1">
    <citation type="submission" date="2021-12" db="EMBL/GenBank/DDBJ databases">
        <title>Sinirhodobacter sp. WL0062 is a bacterium isolated from seawater.</title>
        <authorList>
            <person name="Wang L."/>
            <person name="He W."/>
            <person name="Zhang D.-F."/>
        </authorList>
    </citation>
    <scope>NUCLEOTIDE SEQUENCE [LARGE SCALE GENOMIC DNA]</scope>
    <source>
        <strain evidence="11 12">WL0062</strain>
    </source>
</reference>
<dbReference type="InterPro" id="IPR049734">
    <property type="entry name" value="NudC-like_C"/>
</dbReference>
<keyword evidence="8" id="KW-0520">NAD</keyword>
<dbReference type="InterPro" id="IPR015797">
    <property type="entry name" value="NUDIX_hydrolase-like_dom_sf"/>
</dbReference>
<dbReference type="PANTHER" id="PTHR42904:SF6">
    <property type="entry name" value="NAD-CAPPED RNA HYDROLASE NUDT12"/>
    <property type="match status" value="1"/>
</dbReference>
<evidence type="ECO:0000313" key="11">
    <source>
        <dbReference type="EMBL" id="MCE5973682.1"/>
    </source>
</evidence>
<keyword evidence="6 11" id="KW-0378">Hydrolase</keyword>
<dbReference type="Gene3D" id="3.90.79.20">
    <property type="match status" value="1"/>
</dbReference>
<evidence type="ECO:0000256" key="7">
    <source>
        <dbReference type="ARBA" id="ARBA00022842"/>
    </source>
</evidence>
<dbReference type="InterPro" id="IPR020084">
    <property type="entry name" value="NUDIX_hydrolase_CS"/>
</dbReference>